<evidence type="ECO:0000313" key="7">
    <source>
        <dbReference type="Proteomes" id="UP000790787"/>
    </source>
</evidence>
<sequence length="783" mass="86925">MAPNLNKADENFKILVDGPLHGSAISLKKSNFIVNDQIILSQVPDNIIATPSPYTTKDKPVTSTPGCFLGFETAEAQSHHVVPIGKLKDIKFMSIFRFKVWWTTHWTGTNGRDLEHETQMVILDKSDSSGRPYILLLPLIEGPFRASLQPGKDDFVDICVESGSTKVTGDSFRSVLYMHASDDPYSLVKDAIKVARFHLGTFKLLEEKTPPGIVDKFGWCTWDAFYLTVHPQGVWEGVKGLVEGGCPPGLVLIDDGWQSICHDDDPITSEGINRTSAGEQMPCRLIKFQENYKFRDYVSPKSIGQGDHNNKGMGAFIKDLKEEFKTVDYVYVWHALCGYWGGLRPGLSGLPESKVIRPKLTPGLEKTMEDLAVDKIVNNGIGLVPPEIVDKLYEGLHSHLESVGIDGVKVDVIHLLEMLCEDYGGRVDLAKAYYKALTSSVKNHFKGNGVIASMEHCNDFMFLGTETISLGRVGDDFWCTDPSGDPNGTFWLQGCHMVHCAYNSLWMGNFIHPDWDMFQSTHPCAEFHAASRAISGGPIYVSDSVGQHNFELLKTLVLPDGSILRCQHYALPTRDCLFEDPLHDGKTMLKIWNLNKYTGVVGAFNCQGGGWDREARRNTCASQYSKAVTCWAGPNDVEWKLGSNPIYAEGIENFVLYSFKKKKLVLAKPTDTVQITLEPFNFELLTISPITILGAKLVQFAPIGLRNMLNTGGAIQSIEFDDQANSVEVEVKGAGEMRIFASEKPRACRINGDDVPFEYEGSMVVTNAPWFSPSGLCVIKYLF</sequence>
<dbReference type="GO" id="GO:0047274">
    <property type="term" value="F:galactinol-sucrose galactosyltransferase activity"/>
    <property type="evidence" value="ECO:0000318"/>
    <property type="project" value="GO_Central"/>
</dbReference>
<dbReference type="PANTHER" id="PTHR31268:SF14">
    <property type="entry name" value="GALACTINOL--SUCROSE GALACTOSYLTRANSFERASE 5-RELATED"/>
    <property type="match status" value="1"/>
</dbReference>
<dbReference type="PANTHER" id="PTHR31268">
    <property type="match status" value="1"/>
</dbReference>
<dbReference type="InterPro" id="IPR013785">
    <property type="entry name" value="Aldolase_TIM"/>
</dbReference>
<dbReference type="Proteomes" id="UP000790787">
    <property type="component" value="Chromosome 17"/>
</dbReference>
<keyword evidence="5" id="KW-0119">Carbohydrate metabolism</keyword>
<dbReference type="SUPFAM" id="SSF51445">
    <property type="entry name" value="(Trans)glycosidases"/>
    <property type="match status" value="1"/>
</dbReference>
<dbReference type="EC" id="2.4.1.82" evidence="2"/>
<dbReference type="KEGG" id="nta:107768816"/>
<dbReference type="FunFam" id="3.20.20.70:FF:000311">
    <property type="entry name" value="Probable galactinol--sucrose galactosyltransferase 5"/>
    <property type="match status" value="1"/>
</dbReference>
<dbReference type="Pfam" id="PF05691">
    <property type="entry name" value="Raffinose_syn"/>
    <property type="match status" value="1"/>
</dbReference>
<protein>
    <recommendedName>
        <fullName evidence="2">galactinol--sucrose galactosyltransferase</fullName>
        <ecNumber evidence="2">2.4.1.82</ecNumber>
    </recommendedName>
</protein>
<evidence type="ECO:0000256" key="4">
    <source>
        <dbReference type="ARBA" id="ARBA00022679"/>
    </source>
</evidence>
<evidence type="ECO:0000313" key="8">
    <source>
        <dbReference type="RefSeq" id="XP_016443455.1"/>
    </source>
</evidence>
<organism evidence="7 8">
    <name type="scientific">Nicotiana tabacum</name>
    <name type="common">Common tobacco</name>
    <dbReference type="NCBI Taxonomy" id="4097"/>
    <lineage>
        <taxon>Eukaryota</taxon>
        <taxon>Viridiplantae</taxon>
        <taxon>Streptophyta</taxon>
        <taxon>Embryophyta</taxon>
        <taxon>Tracheophyta</taxon>
        <taxon>Spermatophyta</taxon>
        <taxon>Magnoliopsida</taxon>
        <taxon>eudicotyledons</taxon>
        <taxon>Gunneridae</taxon>
        <taxon>Pentapetalae</taxon>
        <taxon>asterids</taxon>
        <taxon>lamiids</taxon>
        <taxon>Solanales</taxon>
        <taxon>Solanaceae</taxon>
        <taxon>Nicotianoideae</taxon>
        <taxon>Nicotianeae</taxon>
        <taxon>Nicotiana</taxon>
    </lineage>
</organism>
<dbReference type="AlphaFoldDB" id="A0A1S3XUB1"/>
<comment type="catalytic activity">
    <reaction evidence="6">
        <text>alpha-D-galactosyl-(1-&gt;3)-1D-myo-inositol + sucrose = raffinose + myo-inositol</text>
        <dbReference type="Rhea" id="RHEA:20161"/>
        <dbReference type="ChEBI" id="CHEBI:16634"/>
        <dbReference type="ChEBI" id="CHEBI:17268"/>
        <dbReference type="ChEBI" id="CHEBI:17505"/>
        <dbReference type="ChEBI" id="CHEBI:17992"/>
        <dbReference type="EC" id="2.4.1.82"/>
    </reaction>
</comment>
<dbReference type="InterPro" id="IPR008811">
    <property type="entry name" value="Glycosyl_hydrolases_36"/>
</dbReference>
<dbReference type="OrthoDB" id="4664297at2759"/>
<comment type="similarity">
    <text evidence="1">Belongs to the glycosyl hydrolases 36 family.</text>
</comment>
<name>A0A1S3XUB1_TOBAC</name>
<evidence type="ECO:0000256" key="1">
    <source>
        <dbReference type="ARBA" id="ARBA00007240"/>
    </source>
</evidence>
<dbReference type="RefSeq" id="XP_016443455.1">
    <property type="nucleotide sequence ID" value="XM_016587969.1"/>
</dbReference>
<dbReference type="OMA" id="MMILDRS"/>
<keyword evidence="4" id="KW-0808">Transferase</keyword>
<dbReference type="GeneID" id="107768816"/>
<accession>A0A1S3XUB1</accession>
<reference evidence="7" key="1">
    <citation type="journal article" date="2014" name="Nat. Commun.">
        <title>The tobacco genome sequence and its comparison with those of tomato and potato.</title>
        <authorList>
            <person name="Sierro N."/>
            <person name="Battey J.N."/>
            <person name="Ouadi S."/>
            <person name="Bakaher N."/>
            <person name="Bovet L."/>
            <person name="Willig A."/>
            <person name="Goepfert S."/>
            <person name="Peitsch M.C."/>
            <person name="Ivanov N.V."/>
        </authorList>
    </citation>
    <scope>NUCLEOTIDE SEQUENCE [LARGE SCALE GENOMIC DNA]</scope>
</reference>
<evidence type="ECO:0000256" key="2">
    <source>
        <dbReference type="ARBA" id="ARBA00012708"/>
    </source>
</evidence>
<dbReference type="InterPro" id="IPR017853">
    <property type="entry name" value="GH"/>
</dbReference>
<reference evidence="8" key="2">
    <citation type="submission" date="2025-08" db="UniProtKB">
        <authorList>
            <consortium name="RefSeq"/>
        </authorList>
    </citation>
    <scope>IDENTIFICATION</scope>
</reference>
<dbReference type="Gene3D" id="3.20.20.70">
    <property type="entry name" value="Aldolase class I"/>
    <property type="match status" value="1"/>
</dbReference>
<evidence type="ECO:0000256" key="6">
    <source>
        <dbReference type="ARBA" id="ARBA00049426"/>
    </source>
</evidence>
<keyword evidence="3 8" id="KW-0328">Glycosyltransferase</keyword>
<dbReference type="STRING" id="4097.A0A1S3XUB1"/>
<evidence type="ECO:0000256" key="5">
    <source>
        <dbReference type="ARBA" id="ARBA00023277"/>
    </source>
</evidence>
<keyword evidence="7" id="KW-1185">Reference proteome</keyword>
<dbReference type="PaxDb" id="4097-A0A1S3XUB1"/>
<proteinExistence type="inferred from homology"/>
<gene>
    <name evidence="8" type="primary">LOC107768816</name>
</gene>
<evidence type="ECO:0000256" key="3">
    <source>
        <dbReference type="ARBA" id="ARBA00022676"/>
    </source>
</evidence>